<sequence>MKLTLFRKVFLSLTVAVFLSSAAAGSGINITTTILPFKHFIETVGGELVEVDVLISPGANPHTYEPTPGQLKDVSDAMMYVKVGSGVEFELAWMEKIIALNRNIVVCNGSDGLELLEMTEGNHTTHREEDEHRTQDDEAYDYQGKDPHVWLSPKNAGVIVKNIRDCLIQVDAENAEIYSLNADQYLTELELLDRKIREVLSSVPTKLFIVSHPAWGYFAHDYNLTQIAIEVEGKEPSPKHVAKVIETAREHNITTILVSPQSNPEIARVIADEIEGRIVYADPLAEHYIESLLAVADRIRRSNE</sequence>
<keyword evidence="3 4" id="KW-0732">Signal</keyword>
<comment type="similarity">
    <text evidence="1">Belongs to the bacterial solute-binding protein 9 family.</text>
</comment>
<dbReference type="InterPro" id="IPR050492">
    <property type="entry name" value="Bact_metal-bind_prot9"/>
</dbReference>
<evidence type="ECO:0000256" key="1">
    <source>
        <dbReference type="ARBA" id="ARBA00011028"/>
    </source>
</evidence>
<dbReference type="InterPro" id="IPR006127">
    <property type="entry name" value="ZnuA-like"/>
</dbReference>
<dbReference type="AlphaFoldDB" id="A0A0S7WJZ3"/>
<protein>
    <recommendedName>
        <fullName evidence="7">Zinc ABC transporter substrate-binding protein</fullName>
    </recommendedName>
</protein>
<evidence type="ECO:0000313" key="5">
    <source>
        <dbReference type="EMBL" id="KPJ50485.1"/>
    </source>
</evidence>
<dbReference type="PANTHER" id="PTHR42953">
    <property type="entry name" value="HIGH-AFFINITY ZINC UPTAKE SYSTEM PROTEIN ZNUA-RELATED"/>
    <property type="match status" value="1"/>
</dbReference>
<gene>
    <name evidence="5" type="ORF">AMJ40_02755</name>
</gene>
<dbReference type="Pfam" id="PF01297">
    <property type="entry name" value="ZnuA"/>
    <property type="match status" value="1"/>
</dbReference>
<evidence type="ECO:0000256" key="3">
    <source>
        <dbReference type="ARBA" id="ARBA00022729"/>
    </source>
</evidence>
<evidence type="ECO:0008006" key="7">
    <source>
        <dbReference type="Google" id="ProtNLM"/>
    </source>
</evidence>
<evidence type="ECO:0000313" key="6">
    <source>
        <dbReference type="Proteomes" id="UP000051124"/>
    </source>
</evidence>
<dbReference type="Gene3D" id="3.40.50.1980">
    <property type="entry name" value="Nitrogenase molybdenum iron protein domain"/>
    <property type="match status" value="2"/>
</dbReference>
<organism evidence="5 6">
    <name type="scientific">candidate division TA06 bacterium DG_26</name>
    <dbReference type="NCBI Taxonomy" id="1703771"/>
    <lineage>
        <taxon>Bacteria</taxon>
        <taxon>Bacteria division TA06</taxon>
    </lineage>
</organism>
<dbReference type="EMBL" id="LIZT01000020">
    <property type="protein sequence ID" value="KPJ50485.1"/>
    <property type="molecule type" value="Genomic_DNA"/>
</dbReference>
<evidence type="ECO:0000256" key="2">
    <source>
        <dbReference type="ARBA" id="ARBA00022448"/>
    </source>
</evidence>
<feature type="signal peptide" evidence="4">
    <location>
        <begin position="1"/>
        <end position="26"/>
    </location>
</feature>
<dbReference type="GO" id="GO:0046872">
    <property type="term" value="F:metal ion binding"/>
    <property type="evidence" value="ECO:0007669"/>
    <property type="project" value="InterPro"/>
</dbReference>
<dbReference type="SUPFAM" id="SSF53807">
    <property type="entry name" value="Helical backbone' metal receptor"/>
    <property type="match status" value="1"/>
</dbReference>
<proteinExistence type="inferred from homology"/>
<dbReference type="PATRIC" id="fig|1703771.3.peg.669"/>
<evidence type="ECO:0000256" key="4">
    <source>
        <dbReference type="SAM" id="SignalP"/>
    </source>
</evidence>
<comment type="caution">
    <text evidence="5">The sequence shown here is derived from an EMBL/GenBank/DDBJ whole genome shotgun (WGS) entry which is preliminary data.</text>
</comment>
<accession>A0A0S7WJZ3</accession>
<reference evidence="5 6" key="1">
    <citation type="journal article" date="2015" name="Microbiome">
        <title>Genomic resolution of linkages in carbon, nitrogen, and sulfur cycling among widespread estuary sediment bacteria.</title>
        <authorList>
            <person name="Baker B.J."/>
            <person name="Lazar C.S."/>
            <person name="Teske A.P."/>
            <person name="Dick G.J."/>
        </authorList>
    </citation>
    <scope>NUCLEOTIDE SEQUENCE [LARGE SCALE GENOMIC DNA]</scope>
    <source>
        <strain evidence="5">DG_26</strain>
    </source>
</reference>
<dbReference type="GO" id="GO:0030001">
    <property type="term" value="P:metal ion transport"/>
    <property type="evidence" value="ECO:0007669"/>
    <property type="project" value="InterPro"/>
</dbReference>
<name>A0A0S7WJZ3_UNCT6</name>
<keyword evidence="2" id="KW-0813">Transport</keyword>
<dbReference type="Proteomes" id="UP000051124">
    <property type="component" value="Unassembled WGS sequence"/>
</dbReference>
<feature type="chain" id="PRO_5006639489" description="Zinc ABC transporter substrate-binding protein" evidence="4">
    <location>
        <begin position="27"/>
        <end position="304"/>
    </location>
</feature>
<dbReference type="PANTHER" id="PTHR42953:SF3">
    <property type="entry name" value="HIGH-AFFINITY ZINC UPTAKE SYSTEM PROTEIN ZNUA"/>
    <property type="match status" value="1"/>
</dbReference>